<dbReference type="InterPro" id="IPR007110">
    <property type="entry name" value="Ig-like_dom"/>
</dbReference>
<feature type="domain" description="Ig-like" evidence="4">
    <location>
        <begin position="34"/>
        <end position="112"/>
    </location>
</feature>
<dbReference type="InterPro" id="IPR013106">
    <property type="entry name" value="Ig_V-set"/>
</dbReference>
<evidence type="ECO:0000313" key="5">
    <source>
        <dbReference type="Ensembl" id="ENSCPRP00005001386.1"/>
    </source>
</evidence>
<keyword evidence="1 3" id="KW-0732">Signal</keyword>
<dbReference type="GO" id="GO:0005886">
    <property type="term" value="C:plasma membrane"/>
    <property type="evidence" value="ECO:0007669"/>
    <property type="project" value="TreeGrafter"/>
</dbReference>
<evidence type="ECO:0000256" key="3">
    <source>
        <dbReference type="SAM" id="SignalP"/>
    </source>
</evidence>
<dbReference type="InterPro" id="IPR013783">
    <property type="entry name" value="Ig-like_fold"/>
</dbReference>
<evidence type="ECO:0000256" key="1">
    <source>
        <dbReference type="ARBA" id="ARBA00022729"/>
    </source>
</evidence>
<dbReference type="PANTHER" id="PTHR23268:SF14">
    <property type="entry name" value="T CELL RECEPTOR BETA VARIABLE 12-3-RELATED"/>
    <property type="match status" value="1"/>
</dbReference>
<dbReference type="SMART" id="SM00406">
    <property type="entry name" value="IGv"/>
    <property type="match status" value="1"/>
</dbReference>
<evidence type="ECO:0000313" key="6">
    <source>
        <dbReference type="Proteomes" id="UP000594220"/>
    </source>
</evidence>
<dbReference type="InterPro" id="IPR036179">
    <property type="entry name" value="Ig-like_dom_sf"/>
</dbReference>
<dbReference type="InterPro" id="IPR003599">
    <property type="entry name" value="Ig_sub"/>
</dbReference>
<reference evidence="5" key="1">
    <citation type="submission" date="2025-08" db="UniProtKB">
        <authorList>
            <consortium name="Ensembl"/>
        </authorList>
    </citation>
    <scope>IDENTIFICATION</scope>
</reference>
<dbReference type="SUPFAM" id="SSF48726">
    <property type="entry name" value="Immunoglobulin"/>
    <property type="match status" value="1"/>
</dbReference>
<dbReference type="PANTHER" id="PTHR23268">
    <property type="entry name" value="T-CELL RECEPTOR BETA CHAIN"/>
    <property type="match status" value="1"/>
</dbReference>
<name>A0A7M4DXQ3_CROPO</name>
<dbReference type="GO" id="GO:0002376">
    <property type="term" value="P:immune system process"/>
    <property type="evidence" value="ECO:0007669"/>
    <property type="project" value="UniProtKB-KW"/>
</dbReference>
<evidence type="ECO:0000256" key="2">
    <source>
        <dbReference type="ARBA" id="ARBA00022859"/>
    </source>
</evidence>
<accession>A0A7M4DXQ3</accession>
<feature type="chain" id="PRO_5029581745" description="Ig-like domain-containing protein" evidence="3">
    <location>
        <begin position="22"/>
        <end position="154"/>
    </location>
</feature>
<dbReference type="InterPro" id="IPR050413">
    <property type="entry name" value="TCR_beta_variable"/>
</dbReference>
<dbReference type="Pfam" id="PF07686">
    <property type="entry name" value="V-set"/>
    <property type="match status" value="1"/>
</dbReference>
<dbReference type="Gene3D" id="2.60.40.10">
    <property type="entry name" value="Immunoglobulins"/>
    <property type="match status" value="1"/>
</dbReference>
<dbReference type="GO" id="GO:0007166">
    <property type="term" value="P:cell surface receptor signaling pathway"/>
    <property type="evidence" value="ECO:0007669"/>
    <property type="project" value="TreeGrafter"/>
</dbReference>
<feature type="signal peptide" evidence="3">
    <location>
        <begin position="1"/>
        <end position="21"/>
    </location>
</feature>
<keyword evidence="6" id="KW-1185">Reference proteome</keyword>
<dbReference type="AlphaFoldDB" id="A0A7M4DXQ3"/>
<protein>
    <recommendedName>
        <fullName evidence="4">Ig-like domain-containing protein</fullName>
    </recommendedName>
</protein>
<dbReference type="SMART" id="SM00409">
    <property type="entry name" value="IG"/>
    <property type="match status" value="1"/>
</dbReference>
<sequence length="154" mass="17284">MGLCLVWCMAVCLLGVRHSDGRIIQKQSLVLENGTRAQLDCEQTDGHSRMFWYRQVQKQELVLLVYSLAQNNVENSISTKEVTASRPETSLFHLTIPSVNVQDSAVYFCATSLDTVTQKHLFPLQKPLFCSPRHRKLGANCCCTEAKHISLSTA</sequence>
<dbReference type="GeneTree" id="ENSGT00940000162480"/>
<proteinExistence type="predicted"/>
<dbReference type="Proteomes" id="UP000594220">
    <property type="component" value="Unplaced"/>
</dbReference>
<reference evidence="5" key="2">
    <citation type="submission" date="2025-09" db="UniProtKB">
        <authorList>
            <consortium name="Ensembl"/>
        </authorList>
    </citation>
    <scope>IDENTIFICATION</scope>
</reference>
<dbReference type="Ensembl" id="ENSCPRT00005001627.1">
    <property type="protein sequence ID" value="ENSCPRP00005001386.1"/>
    <property type="gene ID" value="ENSCPRG00005001060.1"/>
</dbReference>
<keyword evidence="2" id="KW-0391">Immunity</keyword>
<dbReference type="OMA" id="SGHTQLF"/>
<organism evidence="5 6">
    <name type="scientific">Crocodylus porosus</name>
    <name type="common">Saltwater crocodile</name>
    <name type="synonym">Estuarine crocodile</name>
    <dbReference type="NCBI Taxonomy" id="8502"/>
    <lineage>
        <taxon>Eukaryota</taxon>
        <taxon>Metazoa</taxon>
        <taxon>Chordata</taxon>
        <taxon>Craniata</taxon>
        <taxon>Vertebrata</taxon>
        <taxon>Euteleostomi</taxon>
        <taxon>Archelosauria</taxon>
        <taxon>Archosauria</taxon>
        <taxon>Crocodylia</taxon>
        <taxon>Longirostres</taxon>
        <taxon>Crocodylidae</taxon>
        <taxon>Crocodylus</taxon>
    </lineage>
</organism>
<evidence type="ECO:0000259" key="4">
    <source>
        <dbReference type="PROSITE" id="PS50835"/>
    </source>
</evidence>
<dbReference type="PROSITE" id="PS50835">
    <property type="entry name" value="IG_LIKE"/>
    <property type="match status" value="1"/>
</dbReference>